<dbReference type="Gene3D" id="3.40.50.12780">
    <property type="entry name" value="N-terminal domain of ligase-like"/>
    <property type="match status" value="1"/>
</dbReference>
<dbReference type="FunFam" id="3.30.300.30:FF:000116">
    <property type="entry name" value="Nonribosomal peptide synthase inpB"/>
    <property type="match status" value="1"/>
</dbReference>
<keyword evidence="2" id="KW-0597">Phosphoprotein</keyword>
<dbReference type="Pfam" id="PF00501">
    <property type="entry name" value="AMP-binding"/>
    <property type="match status" value="2"/>
</dbReference>
<dbReference type="OrthoDB" id="416786at2759"/>
<dbReference type="Gene3D" id="3.40.50.980">
    <property type="match status" value="2"/>
</dbReference>
<dbReference type="InterPro" id="IPR025110">
    <property type="entry name" value="AMP-bd_C"/>
</dbReference>
<dbReference type="RefSeq" id="XP_040669719.1">
    <property type="nucleotide sequence ID" value="XM_040807196.1"/>
</dbReference>
<dbReference type="Gene3D" id="3.30.559.10">
    <property type="entry name" value="Chloramphenicol acetyltransferase-like domain"/>
    <property type="match status" value="2"/>
</dbReference>
<evidence type="ECO:0000313" key="7">
    <source>
        <dbReference type="Proteomes" id="UP000184073"/>
    </source>
</evidence>
<evidence type="ECO:0000256" key="4">
    <source>
        <dbReference type="ARBA" id="ARBA00029454"/>
    </source>
</evidence>
<organism evidence="6 7">
    <name type="scientific">Aspergillus versicolor CBS 583.65</name>
    <dbReference type="NCBI Taxonomy" id="1036611"/>
    <lineage>
        <taxon>Eukaryota</taxon>
        <taxon>Fungi</taxon>
        <taxon>Dikarya</taxon>
        <taxon>Ascomycota</taxon>
        <taxon>Pezizomycotina</taxon>
        <taxon>Eurotiomycetes</taxon>
        <taxon>Eurotiomycetidae</taxon>
        <taxon>Eurotiales</taxon>
        <taxon>Aspergillaceae</taxon>
        <taxon>Aspergillus</taxon>
        <taxon>Aspergillus subgen. Nidulantes</taxon>
    </lineage>
</organism>
<dbReference type="FunFam" id="1.10.1200.10:FF:000005">
    <property type="entry name" value="Nonribosomal peptide synthetase 1"/>
    <property type="match status" value="2"/>
</dbReference>
<dbReference type="CDD" id="cd05918">
    <property type="entry name" value="A_NRPS_SidN3_like"/>
    <property type="match status" value="2"/>
</dbReference>
<feature type="domain" description="Carrier" evidence="5">
    <location>
        <begin position="2158"/>
        <end position="2236"/>
    </location>
</feature>
<sequence length="2263" mass="245701">MSTPWLHLEIRRICANVLQLELNDVDPQRSFLALGGDSLLAIKVLAQCRAQGITINIADIMAAGTIESLYSMAQGPPEVASSDSSIVDSSVPDLGTLTPTTEIGSVLVDKISPEIEAKLSAVSASRDHVVQAVVPCSAIQDRMLVSQLQNPHLYSCCFVLKFTHSHSGLPVNAQRLGEAWTQVVKRHSSLRTALVESTQRPGHYNQVILADITPSIEYYEGTDHLSSPEFSVNTPVTFEAHTIPHRVQLVQASPSDLYMKLDVSHVLVDGQSAEVLLRDLSDAYRDGKLPPASLSYSGYVTSYLHEPSRQTEPAKEDTSLEIIPLTVPMDRPNEGLTGFDTVSVDVPLDSQLVQSVCARYSVTLATVCQLAWGLVLRCYGGTDSVCFSYVNSGRSMSIPGVHDVIGPIVQTSLCSIQLPAADELSTTLQRLHKDALQTLSQISPLESASSTSKSARQLSNTTMSFQHAIDDRPVRGANLSVAIEGKANPTDYDISLGITSGPDGLCIDLDYWGSRLDRDSAKAMLGAFEAAIRGVVGSPNASISNISVLSPSDEAQLSQWNSGIPKASRVCVHDKIIEISKLQPDAAAVNSWDGDLTYAELTSQASTLAHHLRNELGVGPEKFVGICMDKSKWTIVSMLAVLLAGGIVVPLGVSHPRARVKGLLTDTAAVALLVDGRHSERLAGLELETTFTLTVDQQLLESLPSLPEPPVSGTTPDNAAWVIYTSGSTGVPKGVVLLHQNISTSVLAHGGMFGVNCTTRTAQFAAYTFDVSLSDIVMTLFHGGCICVFSEESRMNSLTEALQKLAVNYVNLTPTVLGLLDPTELPEIHTVVAGGEAMDPGIVKKWSPYAKVYNSVGPSECTIIAVAAGPVTDPAQAANVGYPTGTRLWVTLPTDPNQLCPVGVPGELLIEGPMLSRGYLNDPEKTAAAFITDPAFIADLEARNPAWKVQFQGSQRRMYRSGDLVRQNKDGSLVHMGRRDTQVKIRGQRVEIGEIEYWIAQCLKDVRRVAVLVIERGQAKEQKSLVAAIEFKEHNQFFKHGDDVYPADNAEDPPAPPQLLPLTESLSGALHELRSSLLEHLPPYMSPTMYAPVSQLPLNLSGKIDRRAVTRFINDQDDAQLQQYLAVGGPHKEPSTETEYKLQRLWAKTLGVDVSQVSADSHFFHIGGDSVAAMRVVSVARDVELVLRVADLFEYPRLQELARVVENRVLEENDEEDPAPFSVWRESASIDPAEEDGKLVQIAELCSLPREQIEEVLPCTALQEGLIALTAQQPTAYIDRQAFSLAGNVDVDKFRAAWQTVVDRTSTLRTRIVSGPETGSLQVVITPGEIDWHKSSSLETYLESDRQTGMATGLPLNRFALVSQPDGQRFFVWTAHHSTYDGWSRGLVLQQVADVYMGQELAPAASFSRFIQYVERSQTHEATASYWRAQLSGEASAEFPASPSAKYRPRPQKRHKHGISFAKAGSTGVMLPDMLRGAWALVVHQYIWSDPVFAVALSGRNAPVRNVTNITGPTLTTVPVRVAINPEQGVQEFLQDVRQQSVGMIPYEHTGLQKIRRIVPEVSAAIDLKHLFVVQPASDDERKFKIPGFESLVQQLHVQGHGSTKIKDLELLSVEDIKQLEKWNSKPLLSPLDDTLHGVVASVARSQPQATAIEAWDGSLTYEQLLSYASTLASHLVHLGVGPEVSVPVCMDKSVWAMVSFLAVLQAGGVVVPLGVGHPLPRIAAIIADTKACVVLVDSKQAGRLAELISTHDISLFPVGTETLDNLPAASSTTVSITPDNAAWIVYTSGSTGQPKGVVLTHANLSTAVKTHGARFGLGTHTRTIQFAAHTFDAVLQDYFTTLVSGGTVCVPSEEDRMSNLAGIMRSMNVNFANLTSTVARLLTPEQVPSLKLLVLAGEQIQDAVVETWYNHANVLNVYGPTECSINSTCNGPITDLSDAQSIGHGMGSRIWIADPTNPHRLSPVGTPGEILIQGPGLAREYLGDKAKTDGAFIRNPEFATRFGLSDCRVYRTGDLGRQTEDGKILYLGRIDTQIKIRGQRVEIGEIEHWIGHHLADVKHVAVVAISRGGDKQMRLAAVIQFDEGRKADADTFAQLKKTVASQMPSYMVPGLYIPVDTVPLTVSGKLDRRVIRQMVEDMPVSELEQYFAGEVREARVPVSTDMEKALQRVWANALGVEVDAIGADDDFFQLGGDSVVAMHISATSRPDPVLAGLAVADIFLHPRLSDLAKFLEERGVVEEDVEEEDDDGPFALLQEALDLDSL</sequence>
<dbReference type="GO" id="GO:0044550">
    <property type="term" value="P:secondary metabolite biosynthetic process"/>
    <property type="evidence" value="ECO:0007669"/>
    <property type="project" value="TreeGrafter"/>
</dbReference>
<dbReference type="InterPro" id="IPR042099">
    <property type="entry name" value="ANL_N_sf"/>
</dbReference>
<dbReference type="GO" id="GO:0016874">
    <property type="term" value="F:ligase activity"/>
    <property type="evidence" value="ECO:0007669"/>
    <property type="project" value="UniProtKB-KW"/>
</dbReference>
<dbReference type="GO" id="GO:0043041">
    <property type="term" value="P:amino acid activation for nonribosomal peptide biosynthetic process"/>
    <property type="evidence" value="ECO:0007669"/>
    <property type="project" value="TreeGrafter"/>
</dbReference>
<dbReference type="PROSITE" id="PS50075">
    <property type="entry name" value="CARRIER"/>
    <property type="match status" value="3"/>
</dbReference>
<evidence type="ECO:0000259" key="5">
    <source>
        <dbReference type="PROSITE" id="PS50075"/>
    </source>
</evidence>
<name>A0A1L9PQZ2_ASPVE</name>
<dbReference type="FunFam" id="3.30.559.10:FF:000048">
    <property type="entry name" value="Nonribosomal peptide synthase inpB"/>
    <property type="match status" value="1"/>
</dbReference>
<dbReference type="Gene3D" id="3.30.300.30">
    <property type="match status" value="2"/>
</dbReference>
<dbReference type="GeneID" id="63722707"/>
<dbReference type="VEuPathDB" id="FungiDB:ASPVEDRAFT_135116"/>
<dbReference type="InterPro" id="IPR023213">
    <property type="entry name" value="CAT-like_dom_sf"/>
</dbReference>
<dbReference type="InterPro" id="IPR009081">
    <property type="entry name" value="PP-bd_ACP"/>
</dbReference>
<protein>
    <recommendedName>
        <fullName evidence="5">Carrier domain-containing protein</fullName>
    </recommendedName>
</protein>
<evidence type="ECO:0000256" key="3">
    <source>
        <dbReference type="ARBA" id="ARBA00022598"/>
    </source>
</evidence>
<reference evidence="7" key="1">
    <citation type="journal article" date="2017" name="Genome Biol.">
        <title>Comparative genomics reveals high biological diversity and specific adaptations in the industrially and medically important fungal genus Aspergillus.</title>
        <authorList>
            <person name="de Vries R.P."/>
            <person name="Riley R."/>
            <person name="Wiebenga A."/>
            <person name="Aguilar-Osorio G."/>
            <person name="Amillis S."/>
            <person name="Uchima C.A."/>
            <person name="Anderluh G."/>
            <person name="Asadollahi M."/>
            <person name="Askin M."/>
            <person name="Barry K."/>
            <person name="Battaglia E."/>
            <person name="Bayram O."/>
            <person name="Benocci T."/>
            <person name="Braus-Stromeyer S.A."/>
            <person name="Caldana C."/>
            <person name="Canovas D."/>
            <person name="Cerqueira G.C."/>
            <person name="Chen F."/>
            <person name="Chen W."/>
            <person name="Choi C."/>
            <person name="Clum A."/>
            <person name="Dos Santos R.A."/>
            <person name="Damasio A.R."/>
            <person name="Diallinas G."/>
            <person name="Emri T."/>
            <person name="Fekete E."/>
            <person name="Flipphi M."/>
            <person name="Freyberg S."/>
            <person name="Gallo A."/>
            <person name="Gournas C."/>
            <person name="Habgood R."/>
            <person name="Hainaut M."/>
            <person name="Harispe M.L."/>
            <person name="Henrissat B."/>
            <person name="Hilden K.S."/>
            <person name="Hope R."/>
            <person name="Hossain A."/>
            <person name="Karabika E."/>
            <person name="Karaffa L."/>
            <person name="Karanyi Z."/>
            <person name="Krasevec N."/>
            <person name="Kuo A."/>
            <person name="Kusch H."/>
            <person name="LaButti K."/>
            <person name="Lagendijk E.L."/>
            <person name="Lapidus A."/>
            <person name="Levasseur A."/>
            <person name="Lindquist E."/>
            <person name="Lipzen A."/>
            <person name="Logrieco A.F."/>
            <person name="MacCabe A."/>
            <person name="Maekelae M.R."/>
            <person name="Malavazi I."/>
            <person name="Melin P."/>
            <person name="Meyer V."/>
            <person name="Mielnichuk N."/>
            <person name="Miskei M."/>
            <person name="Molnar A.P."/>
            <person name="Mule G."/>
            <person name="Ngan C.Y."/>
            <person name="Orejas M."/>
            <person name="Orosz E."/>
            <person name="Ouedraogo J.P."/>
            <person name="Overkamp K.M."/>
            <person name="Park H.-S."/>
            <person name="Perrone G."/>
            <person name="Piumi F."/>
            <person name="Punt P.J."/>
            <person name="Ram A.F."/>
            <person name="Ramon A."/>
            <person name="Rauscher S."/>
            <person name="Record E."/>
            <person name="Riano-Pachon D.M."/>
            <person name="Robert V."/>
            <person name="Roehrig J."/>
            <person name="Ruller R."/>
            <person name="Salamov A."/>
            <person name="Salih N.S."/>
            <person name="Samson R.A."/>
            <person name="Sandor E."/>
            <person name="Sanguinetti M."/>
            <person name="Schuetze T."/>
            <person name="Sepcic K."/>
            <person name="Shelest E."/>
            <person name="Sherlock G."/>
            <person name="Sophianopoulou V."/>
            <person name="Squina F.M."/>
            <person name="Sun H."/>
            <person name="Susca A."/>
            <person name="Todd R.B."/>
            <person name="Tsang A."/>
            <person name="Unkles S.E."/>
            <person name="van de Wiele N."/>
            <person name="van Rossen-Uffink D."/>
            <person name="Oliveira J.V."/>
            <person name="Vesth T.C."/>
            <person name="Visser J."/>
            <person name="Yu J.-H."/>
            <person name="Zhou M."/>
            <person name="Andersen M.R."/>
            <person name="Archer D.B."/>
            <person name="Baker S.E."/>
            <person name="Benoit I."/>
            <person name="Brakhage A.A."/>
            <person name="Braus G.H."/>
            <person name="Fischer R."/>
            <person name="Frisvad J.C."/>
            <person name="Goldman G.H."/>
            <person name="Houbraken J."/>
            <person name="Oakley B."/>
            <person name="Pocsi I."/>
            <person name="Scazzocchio C."/>
            <person name="Seiboth B."/>
            <person name="vanKuyk P.A."/>
            <person name="Wortman J."/>
            <person name="Dyer P.S."/>
            <person name="Grigoriev I.V."/>
        </authorList>
    </citation>
    <scope>NUCLEOTIDE SEQUENCE [LARGE SCALE GENOMIC DNA]</scope>
    <source>
        <strain evidence="7">CBS 583.65</strain>
    </source>
</reference>
<dbReference type="SMART" id="SM00823">
    <property type="entry name" value="PKS_PP"/>
    <property type="match status" value="3"/>
</dbReference>
<dbReference type="CDD" id="cd19542">
    <property type="entry name" value="CT_NRPS-like"/>
    <property type="match status" value="1"/>
</dbReference>
<feature type="domain" description="Carrier" evidence="5">
    <location>
        <begin position="1133"/>
        <end position="1209"/>
    </location>
</feature>
<evidence type="ECO:0000313" key="6">
    <source>
        <dbReference type="EMBL" id="OJJ03957.1"/>
    </source>
</evidence>
<evidence type="ECO:0000256" key="1">
    <source>
        <dbReference type="ARBA" id="ARBA00022450"/>
    </source>
</evidence>
<keyword evidence="7" id="KW-1185">Reference proteome</keyword>
<comment type="similarity">
    <text evidence="4">Belongs to the NRP synthetase family.</text>
</comment>
<dbReference type="InterPro" id="IPR045851">
    <property type="entry name" value="AMP-bd_C_sf"/>
</dbReference>
<dbReference type="SMART" id="SM01294">
    <property type="entry name" value="PKS_PP_betabranch"/>
    <property type="match status" value="1"/>
</dbReference>
<dbReference type="FunFam" id="2.30.38.10:FF:000009">
    <property type="entry name" value="Nonribosomal peptide synthase inpB"/>
    <property type="match status" value="1"/>
</dbReference>
<dbReference type="Pfam" id="PF13193">
    <property type="entry name" value="AMP-binding_C"/>
    <property type="match status" value="1"/>
</dbReference>
<dbReference type="PROSITE" id="PS00455">
    <property type="entry name" value="AMP_BINDING"/>
    <property type="match status" value="2"/>
</dbReference>
<dbReference type="FunFam" id="3.30.300.30:FF:000015">
    <property type="entry name" value="Nonribosomal peptide synthase SidD"/>
    <property type="match status" value="1"/>
</dbReference>
<dbReference type="SUPFAM" id="SSF52777">
    <property type="entry name" value="CoA-dependent acyltransferases"/>
    <property type="match status" value="4"/>
</dbReference>
<dbReference type="GO" id="GO:0031177">
    <property type="term" value="F:phosphopantetheine binding"/>
    <property type="evidence" value="ECO:0007669"/>
    <property type="project" value="InterPro"/>
</dbReference>
<dbReference type="InterPro" id="IPR001242">
    <property type="entry name" value="Condensation_dom"/>
</dbReference>
<dbReference type="SUPFAM" id="SSF56801">
    <property type="entry name" value="Acetyl-CoA synthetase-like"/>
    <property type="match status" value="2"/>
</dbReference>
<dbReference type="InterPro" id="IPR020845">
    <property type="entry name" value="AMP-binding_CS"/>
</dbReference>
<dbReference type="SUPFAM" id="SSF47336">
    <property type="entry name" value="ACP-like"/>
    <property type="match status" value="3"/>
</dbReference>
<dbReference type="Gene3D" id="3.30.559.30">
    <property type="entry name" value="Nonribosomal peptide synthetase, condensation domain"/>
    <property type="match status" value="2"/>
</dbReference>
<evidence type="ECO:0000256" key="2">
    <source>
        <dbReference type="ARBA" id="ARBA00022553"/>
    </source>
</evidence>
<keyword evidence="1" id="KW-0596">Phosphopantetheine</keyword>
<dbReference type="GO" id="GO:0005737">
    <property type="term" value="C:cytoplasm"/>
    <property type="evidence" value="ECO:0007669"/>
    <property type="project" value="TreeGrafter"/>
</dbReference>
<gene>
    <name evidence="6" type="ORF">ASPVEDRAFT_135116</name>
</gene>
<dbReference type="FunFam" id="3.40.50.12780:FF:000014">
    <property type="entry name" value="Nonribosomal peptide synthetase 1"/>
    <property type="match status" value="2"/>
</dbReference>
<dbReference type="CDD" id="cd19545">
    <property type="entry name" value="FUM14_C_NRPS-like"/>
    <property type="match status" value="1"/>
</dbReference>
<proteinExistence type="inferred from homology"/>
<keyword evidence="3" id="KW-0436">Ligase</keyword>
<dbReference type="Proteomes" id="UP000184073">
    <property type="component" value="Unassembled WGS sequence"/>
</dbReference>
<dbReference type="InterPro" id="IPR020806">
    <property type="entry name" value="PKS_PP-bd"/>
</dbReference>
<dbReference type="PANTHER" id="PTHR45527">
    <property type="entry name" value="NONRIBOSOMAL PEPTIDE SYNTHETASE"/>
    <property type="match status" value="1"/>
</dbReference>
<dbReference type="Pfam" id="PF00550">
    <property type="entry name" value="PP-binding"/>
    <property type="match status" value="3"/>
</dbReference>
<dbReference type="PANTHER" id="PTHR45527:SF1">
    <property type="entry name" value="FATTY ACID SYNTHASE"/>
    <property type="match status" value="1"/>
</dbReference>
<dbReference type="FunFam" id="3.40.50.980:FF:000001">
    <property type="entry name" value="Non-ribosomal peptide synthetase"/>
    <property type="match status" value="1"/>
</dbReference>
<dbReference type="EMBL" id="KV878131">
    <property type="protein sequence ID" value="OJJ03957.1"/>
    <property type="molecule type" value="Genomic_DNA"/>
</dbReference>
<accession>A0A1L9PQZ2</accession>
<dbReference type="STRING" id="1036611.A0A1L9PQZ2"/>
<dbReference type="Pfam" id="PF00668">
    <property type="entry name" value="Condensation"/>
    <property type="match status" value="2"/>
</dbReference>
<dbReference type="NCBIfam" id="TIGR01733">
    <property type="entry name" value="AA-adenyl-dom"/>
    <property type="match status" value="2"/>
</dbReference>
<dbReference type="Gene3D" id="1.10.1200.10">
    <property type="entry name" value="ACP-like"/>
    <property type="match status" value="3"/>
</dbReference>
<feature type="domain" description="Carrier" evidence="5">
    <location>
        <begin position="1"/>
        <end position="77"/>
    </location>
</feature>
<dbReference type="InterPro" id="IPR000873">
    <property type="entry name" value="AMP-dep_synth/lig_dom"/>
</dbReference>
<dbReference type="Gene3D" id="2.30.38.10">
    <property type="entry name" value="Luciferase, Domain 3"/>
    <property type="match status" value="1"/>
</dbReference>
<dbReference type="InterPro" id="IPR010071">
    <property type="entry name" value="AA_adenyl_dom"/>
</dbReference>
<dbReference type="InterPro" id="IPR036736">
    <property type="entry name" value="ACP-like_sf"/>
</dbReference>